<dbReference type="Pfam" id="PF03239">
    <property type="entry name" value="FTR1"/>
    <property type="match status" value="1"/>
</dbReference>
<feature type="transmembrane region" description="Helical" evidence="6">
    <location>
        <begin position="112"/>
        <end position="132"/>
    </location>
</feature>
<feature type="transmembrane region" description="Helical" evidence="6">
    <location>
        <begin position="12"/>
        <end position="30"/>
    </location>
</feature>
<name>A0A4R7KSA4_9CLOT</name>
<evidence type="ECO:0000256" key="5">
    <source>
        <dbReference type="ARBA" id="ARBA00023136"/>
    </source>
</evidence>
<comment type="similarity">
    <text evidence="2">Belongs to the oxidase-dependent Fe transporter (OFeT) (TC 9.A.10.1) family.</text>
</comment>
<dbReference type="PANTHER" id="PTHR31632:SF2">
    <property type="entry name" value="PLASMA MEMBRANE IRON PERMEASE"/>
    <property type="match status" value="1"/>
</dbReference>
<organism evidence="7 8">
    <name type="scientific">Fonticella tunisiensis</name>
    <dbReference type="NCBI Taxonomy" id="1096341"/>
    <lineage>
        <taxon>Bacteria</taxon>
        <taxon>Bacillati</taxon>
        <taxon>Bacillota</taxon>
        <taxon>Clostridia</taxon>
        <taxon>Eubacteriales</taxon>
        <taxon>Clostridiaceae</taxon>
        <taxon>Fonticella</taxon>
    </lineage>
</organism>
<sequence>MLSSFLLSYREGLEAALVIGIILAYLIQINRKELSRFVYIGAVLGALINIIGGVIGFKEAKELEEASEEVFEGIMMLTASGLIAYFVVWIGNQSRNISQSIKEKVSKSTNSAGLMTLSFISVFREGLELAIFTMSNIGAKSTSVALGSMSGIVIAIATAVVIFKTAVKLNLKIVFKVFGIVLIFVGAEMFGEGLVKFFPSAEEPLETAGMLLFALPSFYVFLKSDLSKYLKKI</sequence>
<dbReference type="GO" id="GO:0015093">
    <property type="term" value="F:ferrous iron transmembrane transporter activity"/>
    <property type="evidence" value="ECO:0007669"/>
    <property type="project" value="TreeGrafter"/>
</dbReference>
<accession>A0A4R7KSA4</accession>
<dbReference type="Proteomes" id="UP000295325">
    <property type="component" value="Unassembled WGS sequence"/>
</dbReference>
<comment type="subcellular location">
    <subcellularLocation>
        <location evidence="1">Membrane</location>
        <topology evidence="1">Multi-pass membrane protein</topology>
    </subcellularLocation>
</comment>
<proteinExistence type="inferred from homology"/>
<reference evidence="7 8" key="1">
    <citation type="submission" date="2019-03" db="EMBL/GenBank/DDBJ databases">
        <title>Genomic Encyclopedia of Type Strains, Phase IV (KMG-IV): sequencing the most valuable type-strain genomes for metagenomic binning, comparative biology and taxonomic classification.</title>
        <authorList>
            <person name="Goeker M."/>
        </authorList>
    </citation>
    <scope>NUCLEOTIDE SEQUENCE [LARGE SCALE GENOMIC DNA]</scope>
    <source>
        <strain evidence="7 8">DSM 24455</strain>
    </source>
</reference>
<dbReference type="OrthoDB" id="9792533at2"/>
<feature type="transmembrane region" description="Helical" evidence="6">
    <location>
        <begin position="70"/>
        <end position="91"/>
    </location>
</feature>
<dbReference type="RefSeq" id="WP_133628146.1">
    <property type="nucleotide sequence ID" value="NZ_SOAZ01000010.1"/>
</dbReference>
<protein>
    <submittedName>
        <fullName evidence="7">High-affinity iron transporter</fullName>
    </submittedName>
</protein>
<evidence type="ECO:0000256" key="4">
    <source>
        <dbReference type="ARBA" id="ARBA00022989"/>
    </source>
</evidence>
<dbReference type="PANTHER" id="PTHR31632">
    <property type="entry name" value="IRON TRANSPORTER FTH1"/>
    <property type="match status" value="1"/>
</dbReference>
<evidence type="ECO:0000256" key="3">
    <source>
        <dbReference type="ARBA" id="ARBA00022692"/>
    </source>
</evidence>
<dbReference type="InterPro" id="IPR004923">
    <property type="entry name" value="FTR1/Fip1/EfeU"/>
</dbReference>
<dbReference type="GO" id="GO:0033573">
    <property type="term" value="C:high-affinity iron permease complex"/>
    <property type="evidence" value="ECO:0007669"/>
    <property type="project" value="InterPro"/>
</dbReference>
<keyword evidence="4 6" id="KW-1133">Transmembrane helix</keyword>
<evidence type="ECO:0000256" key="6">
    <source>
        <dbReference type="SAM" id="Phobius"/>
    </source>
</evidence>
<feature type="transmembrane region" description="Helical" evidence="6">
    <location>
        <begin position="175"/>
        <end position="198"/>
    </location>
</feature>
<evidence type="ECO:0000256" key="1">
    <source>
        <dbReference type="ARBA" id="ARBA00004141"/>
    </source>
</evidence>
<keyword evidence="5 6" id="KW-0472">Membrane</keyword>
<keyword evidence="3 6" id="KW-0812">Transmembrane</keyword>
<evidence type="ECO:0000313" key="7">
    <source>
        <dbReference type="EMBL" id="TDT60972.1"/>
    </source>
</evidence>
<evidence type="ECO:0000313" key="8">
    <source>
        <dbReference type="Proteomes" id="UP000295325"/>
    </source>
</evidence>
<feature type="transmembrane region" description="Helical" evidence="6">
    <location>
        <begin position="204"/>
        <end position="222"/>
    </location>
</feature>
<gene>
    <name evidence="7" type="ORF">EDD71_11090</name>
</gene>
<dbReference type="AlphaFoldDB" id="A0A4R7KSA4"/>
<feature type="transmembrane region" description="Helical" evidence="6">
    <location>
        <begin position="37"/>
        <end position="58"/>
    </location>
</feature>
<evidence type="ECO:0000256" key="2">
    <source>
        <dbReference type="ARBA" id="ARBA00008333"/>
    </source>
</evidence>
<dbReference type="EMBL" id="SOAZ01000010">
    <property type="protein sequence ID" value="TDT60972.1"/>
    <property type="molecule type" value="Genomic_DNA"/>
</dbReference>
<keyword evidence="8" id="KW-1185">Reference proteome</keyword>
<feature type="transmembrane region" description="Helical" evidence="6">
    <location>
        <begin position="144"/>
        <end position="163"/>
    </location>
</feature>
<comment type="caution">
    <text evidence="7">The sequence shown here is derived from an EMBL/GenBank/DDBJ whole genome shotgun (WGS) entry which is preliminary data.</text>
</comment>